<dbReference type="RefSeq" id="WP_120766758.1">
    <property type="nucleotide sequence ID" value="NZ_CP033169.1"/>
</dbReference>
<evidence type="ECO:0000256" key="4">
    <source>
        <dbReference type="ARBA" id="ARBA00023125"/>
    </source>
</evidence>
<gene>
    <name evidence="8" type="ORF">D2962_14470</name>
</gene>
<evidence type="ECO:0000256" key="3">
    <source>
        <dbReference type="ARBA" id="ARBA00023082"/>
    </source>
</evidence>
<dbReference type="SUPFAM" id="SSF88659">
    <property type="entry name" value="Sigma3 and sigma4 domains of RNA polymerase sigma factors"/>
    <property type="match status" value="1"/>
</dbReference>
<dbReference type="Gene3D" id="1.10.10.10">
    <property type="entry name" value="Winged helix-like DNA-binding domain superfamily/Winged helix DNA-binding domain"/>
    <property type="match status" value="1"/>
</dbReference>
<evidence type="ECO:0000313" key="9">
    <source>
        <dbReference type="Proteomes" id="UP000280960"/>
    </source>
</evidence>
<dbReference type="GO" id="GO:0006352">
    <property type="term" value="P:DNA-templated transcription initiation"/>
    <property type="evidence" value="ECO:0007669"/>
    <property type="project" value="InterPro"/>
</dbReference>
<reference evidence="8 9" key="1">
    <citation type="submission" date="2018-10" db="EMBL/GenBank/DDBJ databases">
        <authorList>
            <person name="Zhang X."/>
        </authorList>
    </citation>
    <scope>NUCLEOTIDE SEQUENCE [LARGE SCALE GENOMIC DNA]</scope>
    <source>
        <strain evidence="8 9">SK-G1</strain>
    </source>
</reference>
<dbReference type="GO" id="GO:0003677">
    <property type="term" value="F:DNA binding"/>
    <property type="evidence" value="ECO:0007669"/>
    <property type="project" value="UniProtKB-KW"/>
</dbReference>
<evidence type="ECO:0000313" key="8">
    <source>
        <dbReference type="EMBL" id="AYO31644.1"/>
    </source>
</evidence>
<dbReference type="PANTHER" id="PTHR43133">
    <property type="entry name" value="RNA POLYMERASE ECF-TYPE SIGMA FACTO"/>
    <property type="match status" value="1"/>
</dbReference>
<accession>A0A3G2R7Y2</accession>
<organism evidence="8 9">
    <name type="scientific">Biomaibacter acetigenes</name>
    <dbReference type="NCBI Taxonomy" id="2316383"/>
    <lineage>
        <taxon>Bacteria</taxon>
        <taxon>Bacillati</taxon>
        <taxon>Bacillota</taxon>
        <taxon>Clostridia</taxon>
        <taxon>Thermosediminibacterales</taxon>
        <taxon>Tepidanaerobacteraceae</taxon>
        <taxon>Biomaibacter</taxon>
    </lineage>
</organism>
<dbReference type="InterPro" id="IPR013325">
    <property type="entry name" value="RNA_pol_sigma_r2"/>
</dbReference>
<keyword evidence="4" id="KW-0238">DNA-binding</keyword>
<dbReference type="Gene3D" id="1.10.1740.10">
    <property type="match status" value="1"/>
</dbReference>
<evidence type="ECO:0000259" key="6">
    <source>
        <dbReference type="Pfam" id="PF04542"/>
    </source>
</evidence>
<keyword evidence="3" id="KW-0731">Sigma factor</keyword>
<dbReference type="EMBL" id="CP033169">
    <property type="protein sequence ID" value="AYO31644.1"/>
    <property type="molecule type" value="Genomic_DNA"/>
</dbReference>
<dbReference type="InterPro" id="IPR007627">
    <property type="entry name" value="RNA_pol_sigma70_r2"/>
</dbReference>
<dbReference type="AlphaFoldDB" id="A0A3G2R7Y2"/>
<dbReference type="Proteomes" id="UP000280960">
    <property type="component" value="Chromosome"/>
</dbReference>
<feature type="domain" description="RNA polymerase sigma-70 region 2" evidence="6">
    <location>
        <begin position="2"/>
        <end position="67"/>
    </location>
</feature>
<dbReference type="InterPro" id="IPR013324">
    <property type="entry name" value="RNA_pol_sigma_r3/r4-like"/>
</dbReference>
<protein>
    <submittedName>
        <fullName evidence="8">Sigma-70 family RNA polymerase sigma factor</fullName>
    </submittedName>
</protein>
<dbReference type="Pfam" id="PF04542">
    <property type="entry name" value="Sigma70_r2"/>
    <property type="match status" value="1"/>
</dbReference>
<sequence>MWQELYKMVYSYLYNLGLGHEDAEDVAQETLTAVYLHLDGVQEGKLKAWLYTVARRKYIDWLRRNRKGITLMDFDDYDIDTEDKAPEKMFLEKENLQEIQTVMEALSKLERDLLILKYNLELSYEDIGKVLKMKTNTVRVGLYRARQHFKEEYLKLRRSSHEKGRKE</sequence>
<dbReference type="SUPFAM" id="SSF88946">
    <property type="entry name" value="Sigma2 domain of RNA polymerase sigma factors"/>
    <property type="match status" value="1"/>
</dbReference>
<evidence type="ECO:0000256" key="1">
    <source>
        <dbReference type="ARBA" id="ARBA00010641"/>
    </source>
</evidence>
<dbReference type="InterPro" id="IPR036388">
    <property type="entry name" value="WH-like_DNA-bd_sf"/>
</dbReference>
<evidence type="ECO:0000259" key="7">
    <source>
        <dbReference type="Pfam" id="PF08281"/>
    </source>
</evidence>
<keyword evidence="2" id="KW-0805">Transcription regulation</keyword>
<dbReference type="InterPro" id="IPR039425">
    <property type="entry name" value="RNA_pol_sigma-70-like"/>
</dbReference>
<dbReference type="InterPro" id="IPR013249">
    <property type="entry name" value="RNA_pol_sigma70_r4_t2"/>
</dbReference>
<evidence type="ECO:0000256" key="5">
    <source>
        <dbReference type="ARBA" id="ARBA00023163"/>
    </source>
</evidence>
<name>A0A3G2R7Y2_9FIRM</name>
<dbReference type="Pfam" id="PF08281">
    <property type="entry name" value="Sigma70_r4_2"/>
    <property type="match status" value="1"/>
</dbReference>
<proteinExistence type="inferred from homology"/>
<dbReference type="InterPro" id="IPR014284">
    <property type="entry name" value="RNA_pol_sigma-70_dom"/>
</dbReference>
<feature type="domain" description="RNA polymerase sigma factor 70 region 4 type 2" evidence="7">
    <location>
        <begin position="97"/>
        <end position="148"/>
    </location>
</feature>
<dbReference type="KEGG" id="bacg:D2962_14470"/>
<dbReference type="PANTHER" id="PTHR43133:SF8">
    <property type="entry name" value="RNA POLYMERASE SIGMA FACTOR HI_1459-RELATED"/>
    <property type="match status" value="1"/>
</dbReference>
<evidence type="ECO:0000256" key="2">
    <source>
        <dbReference type="ARBA" id="ARBA00023015"/>
    </source>
</evidence>
<keyword evidence="5" id="KW-0804">Transcription</keyword>
<dbReference type="GO" id="GO:0016987">
    <property type="term" value="F:sigma factor activity"/>
    <property type="evidence" value="ECO:0007669"/>
    <property type="project" value="UniProtKB-KW"/>
</dbReference>
<dbReference type="NCBIfam" id="TIGR02937">
    <property type="entry name" value="sigma70-ECF"/>
    <property type="match status" value="1"/>
</dbReference>
<comment type="similarity">
    <text evidence="1">Belongs to the sigma-70 factor family. ECF subfamily.</text>
</comment>
<keyword evidence="9" id="KW-1185">Reference proteome</keyword>